<dbReference type="Proteomes" id="UP000694886">
    <property type="component" value="Chromosome 7"/>
</dbReference>
<reference evidence="9" key="2">
    <citation type="submission" date="2025-08" db="UniProtKB">
        <authorList>
            <consortium name="RefSeq"/>
        </authorList>
    </citation>
    <scope>IDENTIFICATION</scope>
</reference>
<dbReference type="InterPro" id="IPR032675">
    <property type="entry name" value="LRR_dom_sf"/>
</dbReference>
<keyword evidence="4" id="KW-0677">Repeat</keyword>
<dbReference type="PANTHER" id="PTHR48060">
    <property type="entry name" value="DNA DAMAGE-REPAIR/TOLERATION PROTEIN DRT100"/>
    <property type="match status" value="1"/>
</dbReference>
<evidence type="ECO:0000256" key="6">
    <source>
        <dbReference type="SAM" id="SignalP"/>
    </source>
</evidence>
<dbReference type="SUPFAM" id="SSF52058">
    <property type="entry name" value="L domain-like"/>
    <property type="match status" value="1"/>
</dbReference>
<dbReference type="InterPro" id="IPR001611">
    <property type="entry name" value="Leu-rich_rpt"/>
</dbReference>
<sequence>MGNTRFILALILVVVLPNFEVSCSMKSSIDIKTDQLALLAIKAHVHSDLLTTNWSTATSICNWVGAACGSRHHRVIALDLFGVNLSGTIPPDMGNLSFVAFLDIGNNSFHGSLPIELANLHRLKYLILSNNNFNGRIPSWFGSFSITSKLEFECNNFVGVIPSSLCFLSKLEILSSDNNNLQGHIVDTDIKK</sequence>
<dbReference type="PANTHER" id="PTHR48060:SF21">
    <property type="entry name" value="L DOMAIN-LIKE PROTEIN"/>
    <property type="match status" value="1"/>
</dbReference>
<reference evidence="8" key="1">
    <citation type="journal article" date="1997" name="Nucleic Acids Res.">
        <title>tRNAscan-SE: a program for improved detection of transfer RNA genes in genomic sequence.</title>
        <authorList>
            <person name="Lowe T.M."/>
            <person name="Eddy S.R."/>
        </authorList>
    </citation>
    <scope>NUCLEOTIDE SEQUENCE [LARGE SCALE GENOMIC DNA]</scope>
    <source>
        <strain evidence="8">r\B97-61/B2</strain>
    </source>
</reference>
<organism evidence="8 9">
    <name type="scientific">Theobroma cacao</name>
    <name type="common">Cacao</name>
    <name type="synonym">Cocoa</name>
    <dbReference type="NCBI Taxonomy" id="3641"/>
    <lineage>
        <taxon>Eukaryota</taxon>
        <taxon>Viridiplantae</taxon>
        <taxon>Streptophyta</taxon>
        <taxon>Embryophyta</taxon>
        <taxon>Tracheophyta</taxon>
        <taxon>Spermatophyta</taxon>
        <taxon>Magnoliopsida</taxon>
        <taxon>eudicotyledons</taxon>
        <taxon>Gunneridae</taxon>
        <taxon>Pentapetalae</taxon>
        <taxon>rosids</taxon>
        <taxon>malvids</taxon>
        <taxon>Malvales</taxon>
        <taxon>Malvaceae</taxon>
        <taxon>Byttnerioideae</taxon>
        <taxon>Theobroma</taxon>
    </lineage>
</organism>
<dbReference type="AlphaFoldDB" id="A0AB32WQ02"/>
<feature type="chain" id="PRO_5044250584" evidence="6">
    <location>
        <begin position="23"/>
        <end position="192"/>
    </location>
</feature>
<evidence type="ECO:0000256" key="1">
    <source>
        <dbReference type="ARBA" id="ARBA00004370"/>
    </source>
</evidence>
<comment type="subcellular location">
    <subcellularLocation>
        <location evidence="1">Membrane</location>
    </subcellularLocation>
</comment>
<dbReference type="Gramene" id="Tc07v2_t013750.1">
    <property type="protein sequence ID" value="Tc07v2_p013750.1"/>
    <property type="gene ID" value="Tc07v2_g013750"/>
</dbReference>
<evidence type="ECO:0000313" key="8">
    <source>
        <dbReference type="Proteomes" id="UP000694886"/>
    </source>
</evidence>
<dbReference type="GO" id="GO:0016020">
    <property type="term" value="C:membrane"/>
    <property type="evidence" value="ECO:0007669"/>
    <property type="project" value="UniProtKB-SubCell"/>
</dbReference>
<gene>
    <name evidence="9" type="primary">LOC108662798</name>
</gene>
<keyword evidence="3 6" id="KW-0732">Signal</keyword>
<evidence type="ECO:0000313" key="9">
    <source>
        <dbReference type="RefSeq" id="XP_017979869.1"/>
    </source>
</evidence>
<accession>A0AB32WQ02</accession>
<evidence type="ECO:0000256" key="4">
    <source>
        <dbReference type="ARBA" id="ARBA00022737"/>
    </source>
</evidence>
<dbReference type="Pfam" id="PF00560">
    <property type="entry name" value="LRR_1"/>
    <property type="match status" value="2"/>
</dbReference>
<dbReference type="Gene3D" id="3.80.10.10">
    <property type="entry name" value="Ribonuclease Inhibitor"/>
    <property type="match status" value="1"/>
</dbReference>
<evidence type="ECO:0000256" key="3">
    <source>
        <dbReference type="ARBA" id="ARBA00022729"/>
    </source>
</evidence>
<name>A0AB32WQ02_THECC</name>
<feature type="domain" description="Leucine-rich repeat-containing N-terminal plant-type" evidence="7">
    <location>
        <begin position="33"/>
        <end position="68"/>
    </location>
</feature>
<keyword evidence="2" id="KW-0433">Leucine-rich repeat</keyword>
<evidence type="ECO:0000259" key="7">
    <source>
        <dbReference type="Pfam" id="PF08263"/>
    </source>
</evidence>
<feature type="signal peptide" evidence="6">
    <location>
        <begin position="1"/>
        <end position="22"/>
    </location>
</feature>
<evidence type="ECO:0000256" key="5">
    <source>
        <dbReference type="ARBA" id="ARBA00023136"/>
    </source>
</evidence>
<dbReference type="InterPro" id="IPR053211">
    <property type="entry name" value="DNA_repair-toleration"/>
</dbReference>
<protein>
    <submittedName>
        <fullName evidence="9">Receptor-like protein kinase At3g47110</fullName>
    </submittedName>
</protein>
<dbReference type="GeneID" id="108662798"/>
<dbReference type="InterPro" id="IPR013210">
    <property type="entry name" value="LRR_N_plant-typ"/>
</dbReference>
<dbReference type="KEGG" id="tcc:108662798"/>
<keyword evidence="5" id="KW-0472">Membrane</keyword>
<dbReference type="FunFam" id="3.80.10.10:FF:000400">
    <property type="entry name" value="Nuclear pore complex protein NUP107"/>
    <property type="match status" value="1"/>
</dbReference>
<evidence type="ECO:0000256" key="2">
    <source>
        <dbReference type="ARBA" id="ARBA00022614"/>
    </source>
</evidence>
<proteinExistence type="predicted"/>
<dbReference type="RefSeq" id="XP_017979869.1">
    <property type="nucleotide sequence ID" value="XM_018124380.1"/>
</dbReference>
<dbReference type="Pfam" id="PF08263">
    <property type="entry name" value="LRRNT_2"/>
    <property type="match status" value="1"/>
</dbReference>